<evidence type="ECO:0000313" key="6">
    <source>
        <dbReference type="EMBL" id="MBO4162745.1"/>
    </source>
</evidence>
<dbReference type="InterPro" id="IPR029058">
    <property type="entry name" value="AB_hydrolase_fold"/>
</dbReference>
<keyword evidence="3" id="KW-0443">Lipid metabolism</keyword>
<gene>
    <name evidence="6" type="ORF">JQN83_18285</name>
</gene>
<sequence length="337" mass="34911">MGVRRLCAVVLAALLAGCGPATAATDAPPPPARHAPEQALPVAVRTLTVDPSGPRPLPVTLWYPTERGRVAPGRFPVVVHSHGLRSLPELHAALATRWAAAGFVVAAPTYPNTNRWAARFSRADVRNQPADAWRVIRHLVRLDARAGDPLAGHLDVGRFAATGHSAGGFTTAGMFTSGHPARLRSGVIIAGGGLAGAFAGPAAPLLFVHGTADPVVPLTVGQAGYRRATGPKGFLSVLGQGHGEYLTPGRPGFAEVLAATTDFLRWTLYDDRDAGRRLRTGTARPGVTTLDDRWALTGRGRGGSAGRPSRRGGRSRSGGPAGEAQSGSCPVAASRSC</sequence>
<evidence type="ECO:0000256" key="3">
    <source>
        <dbReference type="ARBA" id="ARBA00023098"/>
    </source>
</evidence>
<evidence type="ECO:0000256" key="4">
    <source>
        <dbReference type="SAM" id="MobiDB-lite"/>
    </source>
</evidence>
<dbReference type="GO" id="GO:0016787">
    <property type="term" value="F:hydrolase activity"/>
    <property type="evidence" value="ECO:0007669"/>
    <property type="project" value="UniProtKB-KW"/>
</dbReference>
<feature type="chain" id="PRO_5045761859" evidence="5">
    <location>
        <begin position="24"/>
        <end position="337"/>
    </location>
</feature>
<accession>A0ABS3VAV2</accession>
<keyword evidence="2" id="KW-0442">Lipid degradation</keyword>
<dbReference type="Gene3D" id="3.40.50.1820">
    <property type="entry name" value="alpha/beta hydrolase"/>
    <property type="match status" value="1"/>
</dbReference>
<dbReference type="Proteomes" id="UP000671399">
    <property type="component" value="Unassembled WGS sequence"/>
</dbReference>
<evidence type="ECO:0000256" key="1">
    <source>
        <dbReference type="ARBA" id="ARBA00022801"/>
    </source>
</evidence>
<keyword evidence="1 6" id="KW-0378">Hydrolase</keyword>
<comment type="caution">
    <text evidence="6">The sequence shown here is derived from an EMBL/GenBank/DDBJ whole genome shotgun (WGS) entry which is preliminary data.</text>
</comment>
<reference evidence="6 7" key="1">
    <citation type="submission" date="2021-03" db="EMBL/GenBank/DDBJ databases">
        <authorList>
            <person name="Lee D.-H."/>
        </authorList>
    </citation>
    <scope>NUCLEOTIDE SEQUENCE [LARGE SCALE GENOMIC DNA]</scope>
    <source>
        <strain evidence="6 7">MMS20-R2-23</strain>
    </source>
</reference>
<evidence type="ECO:0000256" key="2">
    <source>
        <dbReference type="ARBA" id="ARBA00022963"/>
    </source>
</evidence>
<keyword evidence="7" id="KW-1185">Reference proteome</keyword>
<dbReference type="EMBL" id="JAGFWR010000010">
    <property type="protein sequence ID" value="MBO4162745.1"/>
    <property type="molecule type" value="Genomic_DNA"/>
</dbReference>
<protein>
    <submittedName>
        <fullName evidence="6">Alpha/beta hydrolase</fullName>
    </submittedName>
</protein>
<proteinExistence type="predicted"/>
<dbReference type="Pfam" id="PF03403">
    <property type="entry name" value="PAF-AH_p_II"/>
    <property type="match status" value="1"/>
</dbReference>
<organism evidence="6 7">
    <name type="scientific">Micromonospora antibiotica</name>
    <dbReference type="NCBI Taxonomy" id="2807623"/>
    <lineage>
        <taxon>Bacteria</taxon>
        <taxon>Bacillati</taxon>
        <taxon>Actinomycetota</taxon>
        <taxon>Actinomycetes</taxon>
        <taxon>Micromonosporales</taxon>
        <taxon>Micromonosporaceae</taxon>
        <taxon>Micromonospora</taxon>
    </lineage>
</organism>
<dbReference type="PANTHER" id="PTHR10272:SF0">
    <property type="entry name" value="PLATELET-ACTIVATING FACTOR ACETYLHYDROLASE"/>
    <property type="match status" value="1"/>
</dbReference>
<keyword evidence="5" id="KW-0732">Signal</keyword>
<dbReference type="RefSeq" id="WP_208568341.1">
    <property type="nucleotide sequence ID" value="NZ_JAGFWR010000010.1"/>
</dbReference>
<evidence type="ECO:0000313" key="7">
    <source>
        <dbReference type="Proteomes" id="UP000671399"/>
    </source>
</evidence>
<feature type="signal peptide" evidence="5">
    <location>
        <begin position="1"/>
        <end position="23"/>
    </location>
</feature>
<name>A0ABS3VAV2_9ACTN</name>
<dbReference type="PROSITE" id="PS51257">
    <property type="entry name" value="PROKAR_LIPOPROTEIN"/>
    <property type="match status" value="1"/>
</dbReference>
<evidence type="ECO:0000256" key="5">
    <source>
        <dbReference type="SAM" id="SignalP"/>
    </source>
</evidence>
<dbReference type="SUPFAM" id="SSF53474">
    <property type="entry name" value="alpha/beta-Hydrolases"/>
    <property type="match status" value="1"/>
</dbReference>
<feature type="region of interest" description="Disordered" evidence="4">
    <location>
        <begin position="294"/>
        <end position="337"/>
    </location>
</feature>
<dbReference type="PANTHER" id="PTHR10272">
    <property type="entry name" value="PLATELET-ACTIVATING FACTOR ACETYLHYDROLASE"/>
    <property type="match status" value="1"/>
</dbReference>